<evidence type="ECO:0000313" key="3">
    <source>
        <dbReference type="EMBL" id="ACY16511.1"/>
    </source>
</evidence>
<protein>
    <submittedName>
        <fullName evidence="3">FG-GAP repeat protein</fullName>
    </submittedName>
</protein>
<reference evidence="3 4" key="1">
    <citation type="journal article" date="2010" name="Stand. Genomic Sci.">
        <title>Complete genome sequence of Haliangium ochraceum type strain (SMP-2).</title>
        <authorList>
            <consortium name="US DOE Joint Genome Institute (JGI-PGF)"/>
            <person name="Ivanova N."/>
            <person name="Daum C."/>
            <person name="Lang E."/>
            <person name="Abt B."/>
            <person name="Kopitz M."/>
            <person name="Saunders E."/>
            <person name="Lapidus A."/>
            <person name="Lucas S."/>
            <person name="Glavina Del Rio T."/>
            <person name="Nolan M."/>
            <person name="Tice H."/>
            <person name="Copeland A."/>
            <person name="Cheng J.F."/>
            <person name="Chen F."/>
            <person name="Bruce D."/>
            <person name="Goodwin L."/>
            <person name="Pitluck S."/>
            <person name="Mavromatis K."/>
            <person name="Pati A."/>
            <person name="Mikhailova N."/>
            <person name="Chen A."/>
            <person name="Palaniappan K."/>
            <person name="Land M."/>
            <person name="Hauser L."/>
            <person name="Chang Y.J."/>
            <person name="Jeffries C.D."/>
            <person name="Detter J.C."/>
            <person name="Brettin T."/>
            <person name="Rohde M."/>
            <person name="Goker M."/>
            <person name="Bristow J."/>
            <person name="Markowitz V."/>
            <person name="Eisen J.A."/>
            <person name="Hugenholtz P."/>
            <person name="Kyrpides N.C."/>
            <person name="Klenk H.P."/>
        </authorList>
    </citation>
    <scope>NUCLEOTIDE SEQUENCE [LARGE SCALE GENOMIC DNA]</scope>
    <source>
        <strain evidence="4">DSM 14365 / CIP 107738 / JCM 11303 / AJ 13395 / SMP-2</strain>
    </source>
</reference>
<dbReference type="STRING" id="502025.Hoch_4012"/>
<dbReference type="OrthoDB" id="5520915at2"/>
<name>D0LID2_HALO1</name>
<dbReference type="PROSITE" id="PS51257">
    <property type="entry name" value="PROKAR_LIPOPROTEIN"/>
    <property type="match status" value="1"/>
</dbReference>
<organism evidence="3 4">
    <name type="scientific">Haliangium ochraceum (strain DSM 14365 / JCM 11303 / SMP-2)</name>
    <dbReference type="NCBI Taxonomy" id="502025"/>
    <lineage>
        <taxon>Bacteria</taxon>
        <taxon>Pseudomonadati</taxon>
        <taxon>Myxococcota</taxon>
        <taxon>Polyangia</taxon>
        <taxon>Haliangiales</taxon>
        <taxon>Kofleriaceae</taxon>
        <taxon>Haliangium</taxon>
    </lineage>
</organism>
<feature type="region of interest" description="Disordered" evidence="2">
    <location>
        <begin position="889"/>
        <end position="910"/>
    </location>
</feature>
<dbReference type="InterPro" id="IPR028994">
    <property type="entry name" value="Integrin_alpha_N"/>
</dbReference>
<gene>
    <name evidence="3" type="ordered locus">Hoch_4012</name>
</gene>
<keyword evidence="1" id="KW-0732">Signal</keyword>
<dbReference type="PANTHER" id="PTHR46580:SF2">
    <property type="entry name" value="MAM DOMAIN-CONTAINING PROTEIN"/>
    <property type="match status" value="1"/>
</dbReference>
<dbReference type="eggNOG" id="ENOG5031DCF">
    <property type="taxonomic scope" value="Bacteria"/>
</dbReference>
<dbReference type="KEGG" id="hoh:Hoch_4012"/>
<sequence length="910" mass="95663">MRSLTIPVVALGLCASAGCTDIPTYDLSATECGNAFVEAGEDCDTYLPEGLSCHPNDCYYVCEPGAEPAACPTGWACGLDGRCWQPSDSFDFDALTTADFSSANFSIGDVDGNGRGEVLATSNSDVLMLALEGSPRAGTARLVASSEPTPESLGPTVFGQFDGDDTTDAVVLTEGALFSLLGQPSALEFSPVVYGSLPVATSGGLRVVAVEAFVGDADREILAMTETNMVFFEAGSTVGTLYPQGKELSDMGRDVGVGDFDTGGESVGEEVAIVFDGESVVHICKATIAGNDESSLQAQCSSGDRVPLDNPVDASGGVRFADVNDDGFLDLMVSVTVDGKQRVEVVFRLSDGGLQNELPDLYTRTGTGVGAATDRDKAWPLAVGDINGDGLVDYVFEDGVAITTRNGTGVPQAFSALFDDDGDTRWLSAVIADFDGDDEPDVVAGFSGGNGGHTVRFLRNDLGGSGVPFTELRNISLAYPPRELRSGDFDGDNAADIAAIDGARGDELVVMFGGGAPERVSMGRFGPLVVFEAIRTSIGPDGFDNITDLVTAFEVATSSGPLLLANFLRGDPLRRMVSPFFLFNIETDEFDQPRGAALGDFFRSSENDFSDFLVVAEKADAAPSQHVTWLLRGTGAGGLVRVGEPLAIEGDEIDYRCAEFLSGDFDPKQDGDEMLIVDTLEICNESPRMPRLQRIARHSESSQAVESVSLFAGVSDVPEAAEVRSARVVDLNNDRYPELLLLLTLPNEPLLADQKQTMALVLWNDPELGLSDSSPRSTIAPASGGVAQVVFHDVAPLLRLDGSAPDLIFMAEDVEGEEPGPGRGSSDAVRRQMQRVTLSGGAASTSYEAPSQFGADIGGRGRLLVRDLDGDGLADLVFTNGEGELQVAWHRPAPPRGGAKGDSSAQGSAQ</sequence>
<dbReference type="Proteomes" id="UP000001880">
    <property type="component" value="Chromosome"/>
</dbReference>
<evidence type="ECO:0000256" key="1">
    <source>
        <dbReference type="ARBA" id="ARBA00022729"/>
    </source>
</evidence>
<dbReference type="SUPFAM" id="SSF69318">
    <property type="entry name" value="Integrin alpha N-terminal domain"/>
    <property type="match status" value="3"/>
</dbReference>
<dbReference type="RefSeq" id="WP_012829110.1">
    <property type="nucleotide sequence ID" value="NC_013440.1"/>
</dbReference>
<proteinExistence type="predicted"/>
<evidence type="ECO:0000313" key="4">
    <source>
        <dbReference type="Proteomes" id="UP000001880"/>
    </source>
</evidence>
<dbReference type="HOGENOM" id="CLU_319294_0_0_7"/>
<dbReference type="InterPro" id="IPR013517">
    <property type="entry name" value="FG-GAP"/>
</dbReference>
<dbReference type="PANTHER" id="PTHR46580">
    <property type="entry name" value="SENSOR KINASE-RELATED"/>
    <property type="match status" value="1"/>
</dbReference>
<keyword evidence="4" id="KW-1185">Reference proteome</keyword>
<accession>D0LID2</accession>
<dbReference type="Pfam" id="PF13517">
    <property type="entry name" value="FG-GAP_3"/>
    <property type="match status" value="1"/>
</dbReference>
<dbReference type="AlphaFoldDB" id="D0LID2"/>
<evidence type="ECO:0000256" key="2">
    <source>
        <dbReference type="SAM" id="MobiDB-lite"/>
    </source>
</evidence>
<dbReference type="EMBL" id="CP001804">
    <property type="protein sequence ID" value="ACY16511.1"/>
    <property type="molecule type" value="Genomic_DNA"/>
</dbReference>
<dbReference type="Gene3D" id="2.130.10.130">
    <property type="entry name" value="Integrin alpha, N-terminal"/>
    <property type="match status" value="1"/>
</dbReference>